<gene>
    <name evidence="2" type="ORF">OH76DRAFT_1003934</name>
</gene>
<keyword evidence="3" id="KW-1185">Reference proteome</keyword>
<feature type="signal peptide" evidence="1">
    <location>
        <begin position="1"/>
        <end position="23"/>
    </location>
</feature>
<dbReference type="Gene3D" id="2.60.20.10">
    <property type="entry name" value="Crystallins"/>
    <property type="match status" value="1"/>
</dbReference>
<evidence type="ECO:0000313" key="3">
    <source>
        <dbReference type="Proteomes" id="UP000256964"/>
    </source>
</evidence>
<accession>A0A371CYI9</accession>
<keyword evidence="1" id="KW-0732">Signal</keyword>
<feature type="chain" id="PRO_5016629404" description="Expansin-like EG45 domain-containing protein" evidence="1">
    <location>
        <begin position="24"/>
        <end position="161"/>
    </location>
</feature>
<dbReference type="Proteomes" id="UP000256964">
    <property type="component" value="Unassembled WGS sequence"/>
</dbReference>
<dbReference type="AlphaFoldDB" id="A0A371CYI9"/>
<dbReference type="OrthoDB" id="5401396at2759"/>
<organism evidence="2 3">
    <name type="scientific">Lentinus brumalis</name>
    <dbReference type="NCBI Taxonomy" id="2498619"/>
    <lineage>
        <taxon>Eukaryota</taxon>
        <taxon>Fungi</taxon>
        <taxon>Dikarya</taxon>
        <taxon>Basidiomycota</taxon>
        <taxon>Agaricomycotina</taxon>
        <taxon>Agaricomycetes</taxon>
        <taxon>Polyporales</taxon>
        <taxon>Polyporaceae</taxon>
        <taxon>Lentinus</taxon>
    </lineage>
</organism>
<proteinExistence type="predicted"/>
<name>A0A371CYI9_9APHY</name>
<sequence length="161" mass="17019">MRLTISFLLASLLVTSHPLATSASPQLLGSAGSSFISSREDAPYPLGRDPRPTPASGGWLTGGVGFCTDVGWSGGCFYTIYDLDSCISLDSPWNKTLSSFGTVPCTVCVVYEDANCTDSQAIMQFNGYDSARDDGGSGSPYVFNDRISSFKCSGNCAEPHL</sequence>
<dbReference type="EMBL" id="KZ857438">
    <property type="protein sequence ID" value="RDX45335.1"/>
    <property type="molecule type" value="Genomic_DNA"/>
</dbReference>
<evidence type="ECO:0008006" key="4">
    <source>
        <dbReference type="Google" id="ProtNLM"/>
    </source>
</evidence>
<evidence type="ECO:0000313" key="2">
    <source>
        <dbReference type="EMBL" id="RDX45335.1"/>
    </source>
</evidence>
<evidence type="ECO:0000256" key="1">
    <source>
        <dbReference type="SAM" id="SignalP"/>
    </source>
</evidence>
<protein>
    <recommendedName>
        <fullName evidence="4">Expansin-like EG45 domain-containing protein</fullName>
    </recommendedName>
</protein>
<reference evidence="2 3" key="1">
    <citation type="journal article" date="2018" name="Biotechnol. Biofuels">
        <title>Integrative visual omics of the white-rot fungus Polyporus brumalis exposes the biotechnological potential of its oxidative enzymes for delignifying raw plant biomass.</title>
        <authorList>
            <person name="Miyauchi S."/>
            <person name="Rancon A."/>
            <person name="Drula E."/>
            <person name="Hage H."/>
            <person name="Chaduli D."/>
            <person name="Favel A."/>
            <person name="Grisel S."/>
            <person name="Henrissat B."/>
            <person name="Herpoel-Gimbert I."/>
            <person name="Ruiz-Duenas F.J."/>
            <person name="Chevret D."/>
            <person name="Hainaut M."/>
            <person name="Lin J."/>
            <person name="Wang M."/>
            <person name="Pangilinan J."/>
            <person name="Lipzen A."/>
            <person name="Lesage-Meessen L."/>
            <person name="Navarro D."/>
            <person name="Riley R."/>
            <person name="Grigoriev I.V."/>
            <person name="Zhou S."/>
            <person name="Raouche S."/>
            <person name="Rosso M.N."/>
        </authorList>
    </citation>
    <scope>NUCLEOTIDE SEQUENCE [LARGE SCALE GENOMIC DNA]</scope>
    <source>
        <strain evidence="2 3">BRFM 1820</strain>
    </source>
</reference>